<keyword evidence="9" id="KW-1185">Reference proteome</keyword>
<feature type="transmembrane region" description="Helical" evidence="7">
    <location>
        <begin position="426"/>
        <end position="451"/>
    </location>
</feature>
<feature type="transmembrane region" description="Helical" evidence="7">
    <location>
        <begin position="387"/>
        <end position="405"/>
    </location>
</feature>
<feature type="transmembrane region" description="Helical" evidence="7">
    <location>
        <begin position="258"/>
        <end position="281"/>
    </location>
</feature>
<dbReference type="InterPro" id="IPR047218">
    <property type="entry name" value="YocR/YhdH-like"/>
</dbReference>
<evidence type="ECO:0000256" key="2">
    <source>
        <dbReference type="ARBA" id="ARBA00022448"/>
    </source>
</evidence>
<comment type="caution">
    <text evidence="8">The sequence shown here is derived from an EMBL/GenBank/DDBJ whole genome shotgun (WGS) entry which is preliminary data.</text>
</comment>
<keyword evidence="6" id="KW-0769">Symport</keyword>
<feature type="transmembrane region" description="Helical" evidence="7">
    <location>
        <begin position="306"/>
        <end position="334"/>
    </location>
</feature>
<organism evidence="8 9">
    <name type="scientific">Succinatimonas hippei (strain DSM 22608 / JCM 16073 / KCTC 15190 / YIT 12066)</name>
    <dbReference type="NCBI Taxonomy" id="762983"/>
    <lineage>
        <taxon>Bacteria</taxon>
        <taxon>Pseudomonadati</taxon>
        <taxon>Pseudomonadota</taxon>
        <taxon>Gammaproteobacteria</taxon>
        <taxon>Aeromonadales</taxon>
        <taxon>Succinivibrionaceae</taxon>
        <taxon>Succinatimonas</taxon>
    </lineage>
</organism>
<evidence type="ECO:0000256" key="7">
    <source>
        <dbReference type="SAM" id="Phobius"/>
    </source>
</evidence>
<name>E8LKU4_SUCHY</name>
<feature type="transmembrane region" description="Helical" evidence="7">
    <location>
        <begin position="215"/>
        <end position="237"/>
    </location>
</feature>
<evidence type="ECO:0000256" key="4">
    <source>
        <dbReference type="ARBA" id="ARBA00022989"/>
    </source>
</evidence>
<dbReference type="OrthoDB" id="9762833at2"/>
<dbReference type="GO" id="GO:0016020">
    <property type="term" value="C:membrane"/>
    <property type="evidence" value="ECO:0007669"/>
    <property type="project" value="UniProtKB-SubCell"/>
</dbReference>
<keyword evidence="4 7" id="KW-1133">Transmembrane helix</keyword>
<proteinExistence type="inferred from homology"/>
<evidence type="ECO:0000313" key="8">
    <source>
        <dbReference type="EMBL" id="EFY06858.1"/>
    </source>
</evidence>
<comment type="subcellular location">
    <subcellularLocation>
        <location evidence="1">Membrane</location>
        <topology evidence="1">Multi-pass membrane protein</topology>
    </subcellularLocation>
</comment>
<dbReference type="SUPFAM" id="SSF161070">
    <property type="entry name" value="SNF-like"/>
    <property type="match status" value="1"/>
</dbReference>
<dbReference type="RefSeq" id="WP_009143532.1">
    <property type="nucleotide sequence ID" value="NZ_GL831009.1"/>
</dbReference>
<dbReference type="CDD" id="cd10336">
    <property type="entry name" value="SLC6sbd_Tyt1-Like"/>
    <property type="match status" value="1"/>
</dbReference>
<dbReference type="AlphaFoldDB" id="E8LKU4"/>
<keyword evidence="3 6" id="KW-0812">Transmembrane</keyword>
<dbReference type="PANTHER" id="PTHR42948:SF1">
    <property type="entry name" value="TRANSPORTER"/>
    <property type="match status" value="1"/>
</dbReference>
<dbReference type="PANTHER" id="PTHR42948">
    <property type="entry name" value="TRANSPORTER"/>
    <property type="match status" value="1"/>
</dbReference>
<feature type="transmembrane region" description="Helical" evidence="7">
    <location>
        <begin position="38"/>
        <end position="63"/>
    </location>
</feature>
<dbReference type="Proteomes" id="UP000018458">
    <property type="component" value="Unassembled WGS sequence"/>
</dbReference>
<dbReference type="InterPro" id="IPR000175">
    <property type="entry name" value="Na/ntran_symport"/>
</dbReference>
<feature type="transmembrane region" description="Helical" evidence="7">
    <location>
        <begin position="96"/>
        <end position="114"/>
    </location>
</feature>
<dbReference type="eggNOG" id="COG0733">
    <property type="taxonomic scope" value="Bacteria"/>
</dbReference>
<reference evidence="8 9" key="1">
    <citation type="submission" date="2011-01" db="EMBL/GenBank/DDBJ databases">
        <authorList>
            <person name="Weinstock G."/>
            <person name="Sodergren E."/>
            <person name="Clifton S."/>
            <person name="Fulton L."/>
            <person name="Fulton B."/>
            <person name="Courtney L."/>
            <person name="Fronick C."/>
            <person name="Harrison M."/>
            <person name="Strong C."/>
            <person name="Farmer C."/>
            <person name="Delahaunty K."/>
            <person name="Markovic C."/>
            <person name="Hall O."/>
            <person name="Minx P."/>
            <person name="Tomlinson C."/>
            <person name="Mitreva M."/>
            <person name="Hou S."/>
            <person name="Chen J."/>
            <person name="Wollam A."/>
            <person name="Pepin K.H."/>
            <person name="Johnson M."/>
            <person name="Bhonagiri V."/>
            <person name="Zhang X."/>
            <person name="Suruliraj S."/>
            <person name="Warren W."/>
            <person name="Chinwalla A."/>
            <person name="Mardis E.R."/>
            <person name="Wilson R.K."/>
        </authorList>
    </citation>
    <scope>NUCLEOTIDE SEQUENCE [LARGE SCALE GENOMIC DNA]</scope>
    <source>
        <strain evidence="9">DSM 22608 / JCM 16073 / KCTC 15190 / YIT 12066</strain>
    </source>
</reference>
<dbReference type="GO" id="GO:0015293">
    <property type="term" value="F:symporter activity"/>
    <property type="evidence" value="ECO:0007669"/>
    <property type="project" value="UniProtKB-KW"/>
</dbReference>
<dbReference type="PRINTS" id="PR00176">
    <property type="entry name" value="NANEUSMPORT"/>
</dbReference>
<dbReference type="EMBL" id="AEVO01000075">
    <property type="protein sequence ID" value="EFY06858.1"/>
    <property type="molecule type" value="Genomic_DNA"/>
</dbReference>
<evidence type="ECO:0000256" key="6">
    <source>
        <dbReference type="RuleBase" id="RU003732"/>
    </source>
</evidence>
<dbReference type="InterPro" id="IPR037272">
    <property type="entry name" value="SNS_sf"/>
</dbReference>
<dbReference type="PROSITE" id="PS00610">
    <property type="entry name" value="NA_NEUROTRAN_SYMP_1"/>
    <property type="match status" value="1"/>
</dbReference>
<protein>
    <recommendedName>
        <fullName evidence="6">Transporter</fullName>
    </recommendedName>
</protein>
<sequence>MAREQFSSRLGFLLIAAGCSIGLGNVWRFPYITGEYGGAIFLVIYLFFLFLVGVPILTIELAVGRASRRSLGKSFEEISPNTKWNLNKFLMISGNYVLMAFYSLVTGWMFYYMIKVGSGAYTGVISRDEAGGLFGSMLADPASQFICTLIVVIGSFAVCACGLQKGVERITKPMMILLFVLLVFMAARSFILPGAKEGISYYLMPNFSNLKEHGILNTLSAAMAQSFFTLGLGVGSIQIFGSYMNREHTLFSEGMTLTILNTVVAVLSGFIIFPACFSYGVQPDSGPGLVFISLVSVFSNMAYGQVWGAVFFLFMLFASVSTLIAVFENIIAICMEIFDISRVKSVVYNCIVIILLGIPCLLGYNLWSDIQPLGAGSTILDTYDFILSKNILPYGTLCYILYVVLKRGWGFDNYLKEANTGIGIKIPLWALNYYKFVLPVVIVVLFLQGYVEIFGK</sequence>
<accession>E8LKU4</accession>
<dbReference type="NCBIfam" id="NF037979">
    <property type="entry name" value="Na_transp"/>
    <property type="match status" value="1"/>
</dbReference>
<evidence type="ECO:0000256" key="5">
    <source>
        <dbReference type="ARBA" id="ARBA00023136"/>
    </source>
</evidence>
<evidence type="ECO:0000256" key="1">
    <source>
        <dbReference type="ARBA" id="ARBA00004141"/>
    </source>
</evidence>
<evidence type="ECO:0000256" key="3">
    <source>
        <dbReference type="ARBA" id="ARBA00022692"/>
    </source>
</evidence>
<dbReference type="Pfam" id="PF00209">
    <property type="entry name" value="SNF"/>
    <property type="match status" value="2"/>
</dbReference>
<feature type="transmembrane region" description="Helical" evidence="7">
    <location>
        <begin position="142"/>
        <end position="163"/>
    </location>
</feature>
<keyword evidence="5 7" id="KW-0472">Membrane</keyword>
<dbReference type="PROSITE" id="PS50267">
    <property type="entry name" value="NA_NEUROTRAN_SYMP_3"/>
    <property type="match status" value="1"/>
</dbReference>
<feature type="transmembrane region" description="Helical" evidence="7">
    <location>
        <begin position="346"/>
        <end position="367"/>
    </location>
</feature>
<feature type="transmembrane region" description="Helical" evidence="7">
    <location>
        <begin position="175"/>
        <end position="195"/>
    </location>
</feature>
<dbReference type="STRING" id="762983.HMPREF9444_01344"/>
<gene>
    <name evidence="8" type="ORF">HMPREF9444_01344</name>
</gene>
<keyword evidence="2 6" id="KW-0813">Transport</keyword>
<dbReference type="HOGENOM" id="CLU_006855_3_0_6"/>
<comment type="similarity">
    <text evidence="6">Belongs to the sodium:neurotransmitter symporter (SNF) (TC 2.A.22) family.</text>
</comment>
<evidence type="ECO:0000313" key="9">
    <source>
        <dbReference type="Proteomes" id="UP000018458"/>
    </source>
</evidence>